<keyword evidence="3" id="KW-0808">Transferase</keyword>
<dbReference type="PIRSF" id="PIRSF000390">
    <property type="entry name" value="PLP_StrS"/>
    <property type="match status" value="1"/>
</dbReference>
<reference evidence="3 4" key="1">
    <citation type="submission" date="2024-09" db="EMBL/GenBank/DDBJ databases">
        <authorList>
            <person name="Sun Q."/>
            <person name="Mori K."/>
        </authorList>
    </citation>
    <scope>NUCLEOTIDE SEQUENCE [LARGE SCALE GENOMIC DNA]</scope>
    <source>
        <strain evidence="3 4">CECT 7682</strain>
    </source>
</reference>
<dbReference type="Pfam" id="PF01041">
    <property type="entry name" value="DegT_DnrJ_EryC1"/>
    <property type="match status" value="1"/>
</dbReference>
<comment type="similarity">
    <text evidence="1 2">Belongs to the DegT/DnrJ/EryC1 family.</text>
</comment>
<evidence type="ECO:0000256" key="2">
    <source>
        <dbReference type="RuleBase" id="RU004508"/>
    </source>
</evidence>
<organism evidence="3 4">
    <name type="scientific">Echinicola jeungdonensis</name>
    <dbReference type="NCBI Taxonomy" id="709343"/>
    <lineage>
        <taxon>Bacteria</taxon>
        <taxon>Pseudomonadati</taxon>
        <taxon>Bacteroidota</taxon>
        <taxon>Cytophagia</taxon>
        <taxon>Cytophagales</taxon>
        <taxon>Cyclobacteriaceae</taxon>
        <taxon>Echinicola</taxon>
    </lineage>
</organism>
<dbReference type="PANTHER" id="PTHR30244">
    <property type="entry name" value="TRANSAMINASE"/>
    <property type="match status" value="1"/>
</dbReference>
<gene>
    <name evidence="3" type="ORF">ACFFUR_14425</name>
</gene>
<accession>A0ABV5J843</accession>
<protein>
    <submittedName>
        <fullName evidence="3">DegT/DnrJ/EryC1/StrS family aminotransferase</fullName>
    </submittedName>
</protein>
<keyword evidence="3" id="KW-0032">Aminotransferase</keyword>
<evidence type="ECO:0000313" key="4">
    <source>
        <dbReference type="Proteomes" id="UP001589654"/>
    </source>
</evidence>
<evidence type="ECO:0000313" key="3">
    <source>
        <dbReference type="EMBL" id="MFB9213008.1"/>
    </source>
</evidence>
<dbReference type="InterPro" id="IPR000653">
    <property type="entry name" value="DegT/StrS_aminotransferase"/>
</dbReference>
<keyword evidence="4" id="KW-1185">Reference proteome</keyword>
<comment type="caution">
    <text evidence="3">The sequence shown here is derived from an EMBL/GenBank/DDBJ whole genome shotgun (WGS) entry which is preliminary data.</text>
</comment>
<dbReference type="GO" id="GO:0008483">
    <property type="term" value="F:transaminase activity"/>
    <property type="evidence" value="ECO:0007669"/>
    <property type="project" value="UniProtKB-KW"/>
</dbReference>
<dbReference type="Gene3D" id="3.40.640.10">
    <property type="entry name" value="Type I PLP-dependent aspartate aminotransferase-like (Major domain)"/>
    <property type="match status" value="1"/>
</dbReference>
<dbReference type="SUPFAM" id="SSF53383">
    <property type="entry name" value="PLP-dependent transferases"/>
    <property type="match status" value="1"/>
</dbReference>
<dbReference type="InterPro" id="IPR015422">
    <property type="entry name" value="PyrdxlP-dep_Trfase_small"/>
</dbReference>
<dbReference type="EMBL" id="JBHMEW010000065">
    <property type="protein sequence ID" value="MFB9213008.1"/>
    <property type="molecule type" value="Genomic_DNA"/>
</dbReference>
<dbReference type="InterPro" id="IPR015424">
    <property type="entry name" value="PyrdxlP-dep_Trfase"/>
</dbReference>
<proteinExistence type="inferred from homology"/>
<dbReference type="PANTHER" id="PTHR30244:SF34">
    <property type="entry name" value="DTDP-4-AMINO-4,6-DIDEOXYGALACTOSE TRANSAMINASE"/>
    <property type="match status" value="1"/>
</dbReference>
<dbReference type="Proteomes" id="UP001589654">
    <property type="component" value="Unassembled WGS sequence"/>
</dbReference>
<dbReference type="Gene3D" id="3.90.1150.10">
    <property type="entry name" value="Aspartate Aminotransferase, domain 1"/>
    <property type="match status" value="1"/>
</dbReference>
<dbReference type="RefSeq" id="WP_290248377.1">
    <property type="nucleotide sequence ID" value="NZ_JAUFQT010000001.1"/>
</dbReference>
<sequence length="371" mass="41657">MKWIKLSEPDLSCNIQDDISRALENKEVGYVGSYVDSFGKKIRDYLNHPFVGLFSSGTASLHLAMILAGVKRGEEVICQSMTFAASANPIVYQGARPVFVGSESESWNMSPKYLEKALEGRLKKGKKVKAIIPVHLYGMPAKMKEILEIAAHYGVPVIEDAAEALGAKYDDDYCGTLGNFGVLSFNANKMITSGGGGALLTQSEKELERSKFFALQAKDLAPHYEHSQLGFNYAFSNLNAVLGNGQMDFLSRNINKRRRNFHIYQSELKETCPIDFQNGEGSNYSNRWLTGILLKSPELQLRLREQLGELKIETRPLWKPMHKQPFYRDCPYYGEQIEYDLFLRGLCLPSGSGLLPEEVNYVAKQIKNIIS</sequence>
<dbReference type="InterPro" id="IPR015421">
    <property type="entry name" value="PyrdxlP-dep_Trfase_major"/>
</dbReference>
<dbReference type="CDD" id="cd00616">
    <property type="entry name" value="AHBA_syn"/>
    <property type="match status" value="1"/>
</dbReference>
<evidence type="ECO:0000256" key="1">
    <source>
        <dbReference type="ARBA" id="ARBA00037999"/>
    </source>
</evidence>
<keyword evidence="2" id="KW-0663">Pyridoxal phosphate</keyword>
<name>A0ABV5J843_9BACT</name>